<keyword evidence="4 8" id="KW-0812">Transmembrane</keyword>
<feature type="transmembrane region" description="Helical" evidence="8">
    <location>
        <begin position="135"/>
        <end position="155"/>
    </location>
</feature>
<evidence type="ECO:0000313" key="9">
    <source>
        <dbReference type="EMBL" id="CUE66679.1"/>
    </source>
</evidence>
<feature type="transmembrane region" description="Helical" evidence="8">
    <location>
        <begin position="72"/>
        <end position="92"/>
    </location>
</feature>
<dbReference type="Proteomes" id="UP000051952">
    <property type="component" value="Unassembled WGS sequence"/>
</dbReference>
<dbReference type="AlphaFoldDB" id="A0A0S4IKT9"/>
<comment type="subcellular location">
    <subcellularLocation>
        <location evidence="1">Cell membrane</location>
        <topology evidence="1">Multi-pass membrane protein</topology>
    </subcellularLocation>
</comment>
<name>A0A0S4IKT9_BODSA</name>
<feature type="transmembrane region" description="Helical" evidence="8">
    <location>
        <begin position="457"/>
        <end position="480"/>
    </location>
</feature>
<feature type="transmembrane region" description="Helical" evidence="8">
    <location>
        <begin position="346"/>
        <end position="367"/>
    </location>
</feature>
<dbReference type="GO" id="GO:0022857">
    <property type="term" value="F:transmembrane transporter activity"/>
    <property type="evidence" value="ECO:0007669"/>
    <property type="project" value="InterPro"/>
</dbReference>
<organism evidence="9 10">
    <name type="scientific">Bodo saltans</name>
    <name type="common">Flagellated protozoan</name>
    <dbReference type="NCBI Taxonomy" id="75058"/>
    <lineage>
        <taxon>Eukaryota</taxon>
        <taxon>Discoba</taxon>
        <taxon>Euglenozoa</taxon>
        <taxon>Kinetoplastea</taxon>
        <taxon>Metakinetoplastina</taxon>
        <taxon>Eubodonida</taxon>
        <taxon>Bodonidae</taxon>
        <taxon>Bodo</taxon>
    </lineage>
</organism>
<dbReference type="InterPro" id="IPR050171">
    <property type="entry name" value="MFS_Transporters"/>
</dbReference>
<keyword evidence="6 8" id="KW-0472">Membrane</keyword>
<reference evidence="10" key="1">
    <citation type="submission" date="2015-09" db="EMBL/GenBank/DDBJ databases">
        <authorList>
            <consortium name="Pathogen Informatics"/>
        </authorList>
    </citation>
    <scope>NUCLEOTIDE SEQUENCE [LARGE SCALE GENOMIC DNA]</scope>
    <source>
        <strain evidence="10">Lake Konstanz</strain>
    </source>
</reference>
<keyword evidence="5 8" id="KW-1133">Transmembrane helix</keyword>
<evidence type="ECO:0000256" key="7">
    <source>
        <dbReference type="SAM" id="MobiDB-lite"/>
    </source>
</evidence>
<evidence type="ECO:0000256" key="5">
    <source>
        <dbReference type="ARBA" id="ARBA00022989"/>
    </source>
</evidence>
<dbReference type="InterPro" id="IPR011701">
    <property type="entry name" value="MFS"/>
</dbReference>
<dbReference type="GO" id="GO:0005886">
    <property type="term" value="C:plasma membrane"/>
    <property type="evidence" value="ECO:0007669"/>
    <property type="project" value="UniProtKB-SubCell"/>
</dbReference>
<dbReference type="VEuPathDB" id="TriTrypDB:BSAL_51295"/>
<dbReference type="PANTHER" id="PTHR23517">
    <property type="entry name" value="RESISTANCE PROTEIN MDTM, PUTATIVE-RELATED-RELATED"/>
    <property type="match status" value="1"/>
</dbReference>
<sequence length="534" mass="56799">MTAGQRRTSRTSSPNTRRGRKNSLGNVRRPRSPSPQKSVRPVETTAASATISHCLEEQQQNAPPTGSVVGNLFYLSIFFDLFAVATVVPFLADHSRHLDVPPSLMGVVQALYGLMQTLSTPVLGTLCDVYGPRRILLVSVGGTALSYCVLSWALWKKSIFWFVASRVLIGTVRQTMSVGSTFVSVGSTFVVKSARSGLRSSSSSQNKGSDVDAVVAKGMGTFQAAASLGFVFGPAVGGVIGDRFGVVVGSLVAAGVDGVNLLLMWKATQHADTVLSLPHEQEEETHSSRKKSGNPVKLFFVTLLRCDVKSALLGSLYLSSLGHIVLQTSMPLLVRRGFGLSGTSTGLLFSLWSGLNVVMMASVPRFLSAGAPPGRDGRIVVSAGILSLFGHCLMLIALLLGGVGSSSPQSTEATEVPHAVWCYAIGLGVVALSYGVGEVIKRSCFSTMFPTDVSGEVMSIVFSLEGANRVVAPIIVGFLLPPMRPLSDTGSSIVSSEEEVLHKPALFSTLLILAGLLLGEVWRWKRRDHKLHED</sequence>
<feature type="transmembrane region" description="Helical" evidence="8">
    <location>
        <begin position="104"/>
        <end position="123"/>
    </location>
</feature>
<dbReference type="SUPFAM" id="SSF103473">
    <property type="entry name" value="MFS general substrate transporter"/>
    <property type="match status" value="1"/>
</dbReference>
<dbReference type="InterPro" id="IPR001958">
    <property type="entry name" value="Tet-R_TetA/multi-R_MdtG-like"/>
</dbReference>
<evidence type="ECO:0000256" key="3">
    <source>
        <dbReference type="ARBA" id="ARBA00022475"/>
    </source>
</evidence>
<evidence type="ECO:0000313" key="10">
    <source>
        <dbReference type="Proteomes" id="UP000051952"/>
    </source>
</evidence>
<evidence type="ECO:0000256" key="8">
    <source>
        <dbReference type="SAM" id="Phobius"/>
    </source>
</evidence>
<keyword evidence="10" id="KW-1185">Reference proteome</keyword>
<dbReference type="Pfam" id="PF07690">
    <property type="entry name" value="MFS_1"/>
    <property type="match status" value="1"/>
</dbReference>
<evidence type="ECO:0000256" key="6">
    <source>
        <dbReference type="ARBA" id="ARBA00023136"/>
    </source>
</evidence>
<accession>A0A0S4IKT9</accession>
<evidence type="ECO:0000256" key="2">
    <source>
        <dbReference type="ARBA" id="ARBA00022448"/>
    </source>
</evidence>
<evidence type="ECO:0000256" key="4">
    <source>
        <dbReference type="ARBA" id="ARBA00022692"/>
    </source>
</evidence>
<dbReference type="PRINTS" id="PR01035">
    <property type="entry name" value="TCRTETA"/>
</dbReference>
<keyword evidence="2" id="KW-0813">Transport</keyword>
<feature type="transmembrane region" description="Helical" evidence="8">
    <location>
        <begin position="500"/>
        <end position="522"/>
    </location>
</feature>
<dbReference type="Gene3D" id="1.20.1250.20">
    <property type="entry name" value="MFS general substrate transporter like domains"/>
    <property type="match status" value="1"/>
</dbReference>
<feature type="region of interest" description="Disordered" evidence="7">
    <location>
        <begin position="1"/>
        <end position="43"/>
    </location>
</feature>
<protein>
    <submittedName>
        <fullName evidence="9">MFS transporter, putative</fullName>
    </submittedName>
</protein>
<feature type="transmembrane region" description="Helical" evidence="8">
    <location>
        <begin position="379"/>
        <end position="404"/>
    </location>
</feature>
<dbReference type="EMBL" id="CYKH01000057">
    <property type="protein sequence ID" value="CUE66679.1"/>
    <property type="molecule type" value="Genomic_DNA"/>
</dbReference>
<keyword evidence="3" id="KW-1003">Cell membrane</keyword>
<dbReference type="OrthoDB" id="10262656at2759"/>
<gene>
    <name evidence="9" type="ORF">BSAL_51295</name>
</gene>
<proteinExistence type="predicted"/>
<evidence type="ECO:0000256" key="1">
    <source>
        <dbReference type="ARBA" id="ARBA00004651"/>
    </source>
</evidence>
<dbReference type="InterPro" id="IPR036259">
    <property type="entry name" value="MFS_trans_sf"/>
</dbReference>
<feature type="transmembrane region" description="Helical" evidence="8">
    <location>
        <begin position="416"/>
        <end position="436"/>
    </location>
</feature>